<dbReference type="PANTHER" id="PTHR11941">
    <property type="entry name" value="ENOYL-COA HYDRATASE-RELATED"/>
    <property type="match status" value="1"/>
</dbReference>
<dbReference type="Pfam" id="PF00378">
    <property type="entry name" value="ECH_1"/>
    <property type="match status" value="1"/>
</dbReference>
<reference evidence="1 2" key="1">
    <citation type="submission" date="2016-10" db="EMBL/GenBank/DDBJ databases">
        <authorList>
            <person name="de Groot N.N."/>
        </authorList>
    </citation>
    <scope>NUCLEOTIDE SEQUENCE [LARGE SCALE GENOMIC DNA]</scope>
    <source>
        <strain evidence="1 2">S5-249</strain>
    </source>
</reference>
<dbReference type="GO" id="GO:0006635">
    <property type="term" value="P:fatty acid beta-oxidation"/>
    <property type="evidence" value="ECO:0007669"/>
    <property type="project" value="TreeGrafter"/>
</dbReference>
<dbReference type="InterPro" id="IPR001753">
    <property type="entry name" value="Enoyl-CoA_hydra/iso"/>
</dbReference>
<gene>
    <name evidence="1" type="ORF">SAMN05192580_2868</name>
</gene>
<accession>A0A1I6LKV7</accession>
<dbReference type="Gene3D" id="6.20.390.30">
    <property type="match status" value="1"/>
</dbReference>
<proteinExistence type="predicted"/>
<name>A0A1I6LKV7_9SPHN</name>
<evidence type="ECO:0000313" key="2">
    <source>
        <dbReference type="Proteomes" id="UP000198824"/>
    </source>
</evidence>
<evidence type="ECO:0000313" key="1">
    <source>
        <dbReference type="EMBL" id="SFS04043.1"/>
    </source>
</evidence>
<dbReference type="AlphaFoldDB" id="A0A1I6LKV7"/>
<dbReference type="PANTHER" id="PTHR11941:SF54">
    <property type="entry name" value="ENOYL-COA HYDRATASE, MITOCHONDRIAL"/>
    <property type="match status" value="1"/>
</dbReference>
<dbReference type="Proteomes" id="UP000198824">
    <property type="component" value="Unassembled WGS sequence"/>
</dbReference>
<dbReference type="CDD" id="cd06558">
    <property type="entry name" value="crotonase-like"/>
    <property type="match status" value="1"/>
</dbReference>
<organism evidence="1 2">
    <name type="scientific">Sphingomonas jatrophae</name>
    <dbReference type="NCBI Taxonomy" id="1166337"/>
    <lineage>
        <taxon>Bacteria</taxon>
        <taxon>Pseudomonadati</taxon>
        <taxon>Pseudomonadota</taxon>
        <taxon>Alphaproteobacteria</taxon>
        <taxon>Sphingomonadales</taxon>
        <taxon>Sphingomonadaceae</taxon>
        <taxon>Sphingomonas</taxon>
    </lineage>
</organism>
<keyword evidence="2" id="KW-1185">Reference proteome</keyword>
<dbReference type="OrthoDB" id="9802362at2"/>
<dbReference type="NCBIfam" id="NF006452">
    <property type="entry name" value="PRK08788.1"/>
    <property type="match status" value="1"/>
</dbReference>
<dbReference type="EMBL" id="FOZG01000002">
    <property type="protein sequence ID" value="SFS04043.1"/>
    <property type="molecule type" value="Genomic_DNA"/>
</dbReference>
<sequence>MDMGSTAYREYEADEPYRGGGGASADIRQLRFRELDVRLDREDGILWCDMAPSGRPCFSFGMMAEYRELQLAIRDQFVGLRPGDPTPFQYVVSGSRTPGVYNLGGDLGFFQQCIRQGDIEPMRRYAYGCVEGQFENWSAYDCPVITMALVRGDALGGGFEFALSYDFIVAERSARMGLPEVLFNLFPGMGAYSFISRKLDRRAAEALILSGKVYTAEEMHDMGLVDVLADDGCGEMALREHIARTRRNFSTHKALYDARRRVMPVTLNELREVVDIWAETAMRLTDRDLKIMQRLVQAQDKRMAAARAGVRLV</sequence>
<dbReference type="InterPro" id="IPR029045">
    <property type="entry name" value="ClpP/crotonase-like_dom_sf"/>
</dbReference>
<dbReference type="GO" id="GO:0003824">
    <property type="term" value="F:catalytic activity"/>
    <property type="evidence" value="ECO:0007669"/>
    <property type="project" value="UniProtKB-ARBA"/>
</dbReference>
<dbReference type="Gene3D" id="3.90.226.10">
    <property type="entry name" value="2-enoyl-CoA Hydratase, Chain A, domain 1"/>
    <property type="match status" value="1"/>
</dbReference>
<protein>
    <submittedName>
        <fullName evidence="1">DSF synthase</fullName>
    </submittedName>
</protein>
<dbReference type="STRING" id="1166337.SAMN05192580_2868"/>
<dbReference type="SUPFAM" id="SSF52096">
    <property type="entry name" value="ClpP/crotonase"/>
    <property type="match status" value="1"/>
</dbReference>